<dbReference type="InterPro" id="IPR026960">
    <property type="entry name" value="RVT-Znf"/>
</dbReference>
<gene>
    <name evidence="2" type="ORF">Ddye_001210</name>
</gene>
<sequence length="283" mass="32189">MPIGVANKIEKLQCSFLWRDGIEKKKIHAVDWASVCKSKTSGGLGIGRMVDKNISLLAKWVWRFNFERDSLWKKVVCAKYGIGANTLSWDWKSSDASSFFIKTVLKVINPSTNSGQILLQGIQAVVGKGSNIILWQDVVNDGFQLKVAFLRIFVLAVNQEGFISELGKWIQLKWEWVVTLRGDPFDYEVNQWNCFKKCLEGIMVWKDIEDTVAWKFSSSGLFFVSSFRNKLEDFTGCLTSNFSLPWKGLCPPKIELFTWQLLKGRVLVTDVLQKFGMGVDGFC</sequence>
<evidence type="ECO:0000313" key="3">
    <source>
        <dbReference type="Proteomes" id="UP001280121"/>
    </source>
</evidence>
<organism evidence="2 3">
    <name type="scientific">Dipteronia dyeriana</name>
    <dbReference type="NCBI Taxonomy" id="168575"/>
    <lineage>
        <taxon>Eukaryota</taxon>
        <taxon>Viridiplantae</taxon>
        <taxon>Streptophyta</taxon>
        <taxon>Embryophyta</taxon>
        <taxon>Tracheophyta</taxon>
        <taxon>Spermatophyta</taxon>
        <taxon>Magnoliopsida</taxon>
        <taxon>eudicotyledons</taxon>
        <taxon>Gunneridae</taxon>
        <taxon>Pentapetalae</taxon>
        <taxon>rosids</taxon>
        <taxon>malvids</taxon>
        <taxon>Sapindales</taxon>
        <taxon>Sapindaceae</taxon>
        <taxon>Hippocastanoideae</taxon>
        <taxon>Acereae</taxon>
        <taxon>Dipteronia</taxon>
    </lineage>
</organism>
<comment type="caution">
    <text evidence="2">The sequence shown here is derived from an EMBL/GenBank/DDBJ whole genome shotgun (WGS) entry which is preliminary data.</text>
</comment>
<dbReference type="AlphaFoldDB" id="A0AAE0CTA2"/>
<dbReference type="PANTHER" id="PTHR36617">
    <property type="entry name" value="PROTEIN, PUTATIVE-RELATED"/>
    <property type="match status" value="1"/>
</dbReference>
<feature type="domain" description="Reverse transcriptase zinc-binding" evidence="1">
    <location>
        <begin position="240"/>
        <end position="283"/>
    </location>
</feature>
<accession>A0AAE0CTA2</accession>
<evidence type="ECO:0000259" key="1">
    <source>
        <dbReference type="Pfam" id="PF13966"/>
    </source>
</evidence>
<dbReference type="Proteomes" id="UP001280121">
    <property type="component" value="Unassembled WGS sequence"/>
</dbReference>
<dbReference type="EMBL" id="JANJYI010000001">
    <property type="protein sequence ID" value="KAK2662636.1"/>
    <property type="molecule type" value="Genomic_DNA"/>
</dbReference>
<reference evidence="2" key="1">
    <citation type="journal article" date="2023" name="Plant J.">
        <title>Genome sequences and population genomics provide insights into the demographic history, inbreeding, and mutation load of two 'living fossil' tree species of Dipteronia.</title>
        <authorList>
            <person name="Feng Y."/>
            <person name="Comes H.P."/>
            <person name="Chen J."/>
            <person name="Zhu S."/>
            <person name="Lu R."/>
            <person name="Zhang X."/>
            <person name="Li P."/>
            <person name="Qiu J."/>
            <person name="Olsen K.M."/>
            <person name="Qiu Y."/>
        </authorList>
    </citation>
    <scope>NUCLEOTIDE SEQUENCE</scope>
    <source>
        <strain evidence="2">KIB01</strain>
    </source>
</reference>
<name>A0AAE0CTA2_9ROSI</name>
<protein>
    <recommendedName>
        <fullName evidence="1">Reverse transcriptase zinc-binding domain-containing protein</fullName>
    </recommendedName>
</protein>
<dbReference type="PANTHER" id="PTHR36617:SF5">
    <property type="entry name" value="OS05G0421675 PROTEIN"/>
    <property type="match status" value="1"/>
</dbReference>
<keyword evidence="3" id="KW-1185">Reference proteome</keyword>
<proteinExistence type="predicted"/>
<dbReference type="Pfam" id="PF13966">
    <property type="entry name" value="zf-RVT"/>
    <property type="match status" value="1"/>
</dbReference>
<evidence type="ECO:0000313" key="2">
    <source>
        <dbReference type="EMBL" id="KAK2662636.1"/>
    </source>
</evidence>